<dbReference type="InterPro" id="IPR006176">
    <property type="entry name" value="3-OHacyl-CoA_DH_NAD-bd"/>
</dbReference>
<dbReference type="InterPro" id="IPR013328">
    <property type="entry name" value="6PGD_dom2"/>
</dbReference>
<reference evidence="6 7" key="1">
    <citation type="submission" date="2019-03" db="EMBL/GenBank/DDBJ databases">
        <title>Genomic Encyclopedia of Type Strains, Phase IV (KMG-IV): sequencing the most valuable type-strain genomes for metagenomic binning, comparative biology and taxonomic classification.</title>
        <authorList>
            <person name="Goeker M."/>
        </authorList>
    </citation>
    <scope>NUCLEOTIDE SEQUENCE [LARGE SCALE GENOMIC DNA]</scope>
    <source>
        <strain evidence="6 7">DSM 7445</strain>
    </source>
</reference>
<dbReference type="EMBL" id="SLZQ01000007">
    <property type="protein sequence ID" value="TCS36308.1"/>
    <property type="molecule type" value="Genomic_DNA"/>
</dbReference>
<dbReference type="Pfam" id="PF02737">
    <property type="entry name" value="3HCDH_N"/>
    <property type="match status" value="1"/>
</dbReference>
<evidence type="ECO:0000256" key="3">
    <source>
        <dbReference type="SAM" id="MobiDB-lite"/>
    </source>
</evidence>
<dbReference type="PANTHER" id="PTHR48075">
    <property type="entry name" value="3-HYDROXYACYL-COA DEHYDROGENASE FAMILY PROTEIN"/>
    <property type="match status" value="1"/>
</dbReference>
<feature type="compositionally biased region" description="Basic and acidic residues" evidence="3">
    <location>
        <begin position="1"/>
        <end position="12"/>
    </location>
</feature>
<dbReference type="RefSeq" id="WP_132259135.1">
    <property type="nucleotide sequence ID" value="NZ_SLZQ01000007.1"/>
</dbReference>
<dbReference type="NCBIfam" id="NF004783">
    <property type="entry name" value="PRK06129.1"/>
    <property type="match status" value="1"/>
</dbReference>
<accession>A0A4R3HTJ1</accession>
<comment type="similarity">
    <text evidence="1">Belongs to the 3-hydroxyacyl-CoA dehydrogenase family.</text>
</comment>
<dbReference type="InterPro" id="IPR006108">
    <property type="entry name" value="3HC_DH_C"/>
</dbReference>
<feature type="domain" description="3-hydroxyacyl-CoA dehydrogenase NAD binding" evidence="5">
    <location>
        <begin position="28"/>
        <end position="205"/>
    </location>
</feature>
<dbReference type="SUPFAM" id="SSF51735">
    <property type="entry name" value="NAD(P)-binding Rossmann-fold domains"/>
    <property type="match status" value="1"/>
</dbReference>
<protein>
    <submittedName>
        <fullName evidence="6">3-hydroxyacyl-CoA dehydrogenase</fullName>
    </submittedName>
</protein>
<feature type="domain" description="3-hydroxyacyl-CoA dehydrogenase C-terminal" evidence="4">
    <location>
        <begin position="209"/>
        <end position="304"/>
    </location>
</feature>
<evidence type="ECO:0000313" key="7">
    <source>
        <dbReference type="Proteomes" id="UP000295382"/>
    </source>
</evidence>
<dbReference type="InterPro" id="IPR008927">
    <property type="entry name" value="6-PGluconate_DH-like_C_sf"/>
</dbReference>
<sequence length="334" mass="36620">MAADANRNEANKPDTNQLDPNKLVNGRHIGIIGAGLVGAGWAIVFARAGFPVKIFDAAPGAASASLSLIRSQLEDLHAFGLIDNIDGVMARMTAVETLQEAVTDAAYLQESILEKVDVKRQLMEELEKLTTETTVIGSSTSGIPASAFTQGLKLAGRTLIAHPVNPPYLVPVVEIVPSPDTSAETVSFTDALMQAVGQSVVHVRRETPGFVLNRLQAVLLREAWTLVEEGVASCEDVDKTIRDGLGLRWSFMGPFETIDLNAPQGVADYARRFGRLFQEIAHSRTHEQPWSDELIAEVEAQRRTMLAQDQLNERRAWRDRQLMSIAATRNRKEN</sequence>
<dbReference type="InterPro" id="IPR036291">
    <property type="entry name" value="NAD(P)-bd_dom_sf"/>
</dbReference>
<dbReference type="OrthoDB" id="9803287at2"/>
<dbReference type="GO" id="GO:0006631">
    <property type="term" value="P:fatty acid metabolic process"/>
    <property type="evidence" value="ECO:0007669"/>
    <property type="project" value="InterPro"/>
</dbReference>
<dbReference type="Proteomes" id="UP000295382">
    <property type="component" value="Unassembled WGS sequence"/>
</dbReference>
<keyword evidence="7" id="KW-1185">Reference proteome</keyword>
<evidence type="ECO:0000259" key="4">
    <source>
        <dbReference type="Pfam" id="PF00725"/>
    </source>
</evidence>
<evidence type="ECO:0000256" key="2">
    <source>
        <dbReference type="ARBA" id="ARBA00023002"/>
    </source>
</evidence>
<dbReference type="AlphaFoldDB" id="A0A4R3HTJ1"/>
<dbReference type="Gene3D" id="3.40.50.720">
    <property type="entry name" value="NAD(P)-binding Rossmann-like Domain"/>
    <property type="match status" value="1"/>
</dbReference>
<dbReference type="GO" id="GO:0050104">
    <property type="term" value="F:L-gulonate 3-dehydrogenase activity"/>
    <property type="evidence" value="ECO:0007669"/>
    <property type="project" value="TreeGrafter"/>
</dbReference>
<dbReference type="GO" id="GO:0070403">
    <property type="term" value="F:NAD+ binding"/>
    <property type="evidence" value="ECO:0007669"/>
    <property type="project" value="InterPro"/>
</dbReference>
<dbReference type="Gene3D" id="1.10.1040.10">
    <property type="entry name" value="N-(1-d-carboxylethyl)-l-norvaline Dehydrogenase, domain 2"/>
    <property type="match status" value="1"/>
</dbReference>
<dbReference type="SUPFAM" id="SSF48179">
    <property type="entry name" value="6-phosphogluconate dehydrogenase C-terminal domain-like"/>
    <property type="match status" value="1"/>
</dbReference>
<feature type="region of interest" description="Disordered" evidence="3">
    <location>
        <begin position="1"/>
        <end position="21"/>
    </location>
</feature>
<proteinExistence type="inferred from homology"/>
<evidence type="ECO:0000259" key="5">
    <source>
        <dbReference type="Pfam" id="PF02737"/>
    </source>
</evidence>
<gene>
    <name evidence="6" type="ORF">EDC30_107125</name>
</gene>
<organism evidence="6 7">
    <name type="scientific">Paucimonas lemoignei</name>
    <name type="common">Pseudomonas lemoignei</name>
    <dbReference type="NCBI Taxonomy" id="29443"/>
    <lineage>
        <taxon>Bacteria</taxon>
        <taxon>Pseudomonadati</taxon>
        <taxon>Pseudomonadota</taxon>
        <taxon>Betaproteobacteria</taxon>
        <taxon>Burkholderiales</taxon>
        <taxon>Burkholderiaceae</taxon>
        <taxon>Paucimonas</taxon>
    </lineage>
</organism>
<evidence type="ECO:0000256" key="1">
    <source>
        <dbReference type="ARBA" id="ARBA00009463"/>
    </source>
</evidence>
<dbReference type="PANTHER" id="PTHR48075:SF1">
    <property type="entry name" value="LAMBDA-CRYSTALLIN HOMOLOG"/>
    <property type="match status" value="1"/>
</dbReference>
<name>A0A4R3HTJ1_PAULE</name>
<keyword evidence="2" id="KW-0560">Oxidoreductase</keyword>
<comment type="caution">
    <text evidence="6">The sequence shown here is derived from an EMBL/GenBank/DDBJ whole genome shotgun (WGS) entry which is preliminary data.</text>
</comment>
<dbReference type="Pfam" id="PF00725">
    <property type="entry name" value="3HCDH"/>
    <property type="match status" value="1"/>
</dbReference>
<evidence type="ECO:0000313" key="6">
    <source>
        <dbReference type="EMBL" id="TCS36308.1"/>
    </source>
</evidence>